<dbReference type="AlphaFoldDB" id="A0A3D2XD86"/>
<gene>
    <name evidence="1" type="ORF">DHW61_18895</name>
</gene>
<protein>
    <submittedName>
        <fullName evidence="1">ABC transporter permease</fullName>
    </submittedName>
</protein>
<accession>A0A3D2XD86</accession>
<feature type="non-terminal residue" evidence="1">
    <location>
        <position position="158"/>
    </location>
</feature>
<sequence length="158" mass="17822">MVKATMRSPDGRMRGNMKKAYNKDIWRSMKKGKRRFFSIMLITALGVTMLTGIKAACVNLRYSADDFFDRQNLFDISVVSTLGLTEDDVQALKELESINMAEGAFNKTVYTPNGDKKQSVEMKTFSETGINVPYLIEGNLPQKADEIAVTEKYRKETG</sequence>
<proteinExistence type="predicted"/>
<evidence type="ECO:0000313" key="1">
    <source>
        <dbReference type="EMBL" id="HCL04445.1"/>
    </source>
</evidence>
<organism evidence="1 2">
    <name type="scientific">Lachnoclostridium phytofermentans</name>
    <dbReference type="NCBI Taxonomy" id="66219"/>
    <lineage>
        <taxon>Bacteria</taxon>
        <taxon>Bacillati</taxon>
        <taxon>Bacillota</taxon>
        <taxon>Clostridia</taxon>
        <taxon>Lachnospirales</taxon>
        <taxon>Lachnospiraceae</taxon>
    </lineage>
</organism>
<dbReference type="Proteomes" id="UP000262969">
    <property type="component" value="Unassembled WGS sequence"/>
</dbReference>
<evidence type="ECO:0000313" key="2">
    <source>
        <dbReference type="Proteomes" id="UP000262969"/>
    </source>
</evidence>
<reference evidence="1 2" key="1">
    <citation type="journal article" date="2018" name="Nat. Biotechnol.">
        <title>A standardized bacterial taxonomy based on genome phylogeny substantially revises the tree of life.</title>
        <authorList>
            <person name="Parks D.H."/>
            <person name="Chuvochina M."/>
            <person name="Waite D.W."/>
            <person name="Rinke C."/>
            <person name="Skarshewski A."/>
            <person name="Chaumeil P.A."/>
            <person name="Hugenholtz P."/>
        </authorList>
    </citation>
    <scope>NUCLEOTIDE SEQUENCE [LARGE SCALE GENOMIC DNA]</scope>
    <source>
        <strain evidence="1">UBA11728</strain>
    </source>
</reference>
<comment type="caution">
    <text evidence="1">The sequence shown here is derived from an EMBL/GenBank/DDBJ whole genome shotgun (WGS) entry which is preliminary data.</text>
</comment>
<name>A0A3D2XD86_9FIRM</name>
<dbReference type="EMBL" id="DPVV01000619">
    <property type="protein sequence ID" value="HCL04445.1"/>
    <property type="molecule type" value="Genomic_DNA"/>
</dbReference>